<name>A0A4Y2J901_ARAVE</name>
<dbReference type="AlphaFoldDB" id="A0A4Y2J901"/>
<organism evidence="2 3">
    <name type="scientific">Araneus ventricosus</name>
    <name type="common">Orbweaver spider</name>
    <name type="synonym">Epeira ventricosa</name>
    <dbReference type="NCBI Taxonomy" id="182803"/>
    <lineage>
        <taxon>Eukaryota</taxon>
        <taxon>Metazoa</taxon>
        <taxon>Ecdysozoa</taxon>
        <taxon>Arthropoda</taxon>
        <taxon>Chelicerata</taxon>
        <taxon>Arachnida</taxon>
        <taxon>Araneae</taxon>
        <taxon>Araneomorphae</taxon>
        <taxon>Entelegynae</taxon>
        <taxon>Araneoidea</taxon>
        <taxon>Araneidae</taxon>
        <taxon>Araneus</taxon>
    </lineage>
</organism>
<keyword evidence="3" id="KW-1185">Reference proteome</keyword>
<sequence>MHITTKTSHVKYRFVKEILWQLEEILTPQVNQQRRNHDTEVPWLSQKYPLVTHTESHNYNLVMAVLIARVSQLKAWRSWNEDDDDSSENSNDEPGMQRPKRTMCKPLSYGAFMSDR</sequence>
<evidence type="ECO:0000256" key="1">
    <source>
        <dbReference type="SAM" id="MobiDB-lite"/>
    </source>
</evidence>
<evidence type="ECO:0000313" key="3">
    <source>
        <dbReference type="Proteomes" id="UP000499080"/>
    </source>
</evidence>
<feature type="compositionally biased region" description="Acidic residues" evidence="1">
    <location>
        <begin position="81"/>
        <end position="91"/>
    </location>
</feature>
<dbReference type="EMBL" id="BGPR01003336">
    <property type="protein sequence ID" value="GBM86753.1"/>
    <property type="molecule type" value="Genomic_DNA"/>
</dbReference>
<protein>
    <submittedName>
        <fullName evidence="2">Uncharacterized protein</fullName>
    </submittedName>
</protein>
<comment type="caution">
    <text evidence="2">The sequence shown here is derived from an EMBL/GenBank/DDBJ whole genome shotgun (WGS) entry which is preliminary data.</text>
</comment>
<evidence type="ECO:0000313" key="2">
    <source>
        <dbReference type="EMBL" id="GBM86753.1"/>
    </source>
</evidence>
<dbReference type="Proteomes" id="UP000499080">
    <property type="component" value="Unassembled WGS sequence"/>
</dbReference>
<gene>
    <name evidence="2" type="ORF">AVEN_198519_1</name>
</gene>
<reference evidence="2 3" key="1">
    <citation type="journal article" date="2019" name="Sci. Rep.">
        <title>Orb-weaving spider Araneus ventricosus genome elucidates the spidroin gene catalogue.</title>
        <authorList>
            <person name="Kono N."/>
            <person name="Nakamura H."/>
            <person name="Ohtoshi R."/>
            <person name="Moran D.A.P."/>
            <person name="Shinohara A."/>
            <person name="Yoshida Y."/>
            <person name="Fujiwara M."/>
            <person name="Mori M."/>
            <person name="Tomita M."/>
            <person name="Arakawa K."/>
        </authorList>
    </citation>
    <scope>NUCLEOTIDE SEQUENCE [LARGE SCALE GENOMIC DNA]</scope>
</reference>
<feature type="region of interest" description="Disordered" evidence="1">
    <location>
        <begin position="78"/>
        <end position="116"/>
    </location>
</feature>
<proteinExistence type="predicted"/>
<accession>A0A4Y2J901</accession>